<dbReference type="Proteomes" id="UP000823612">
    <property type="component" value="Unassembled WGS sequence"/>
</dbReference>
<dbReference type="InterPro" id="IPR012796">
    <property type="entry name" value="Lysidine-tRNA-synth_C"/>
</dbReference>
<comment type="subcellular location">
    <subcellularLocation>
        <location evidence="1 8">Cytoplasm</location>
    </subcellularLocation>
</comment>
<dbReference type="Gene3D" id="3.40.50.620">
    <property type="entry name" value="HUPs"/>
    <property type="match status" value="1"/>
</dbReference>
<dbReference type="GO" id="GO:0032267">
    <property type="term" value="F:tRNA(Ile)-lysidine synthase activity"/>
    <property type="evidence" value="ECO:0007669"/>
    <property type="project" value="UniProtKB-EC"/>
</dbReference>
<sequence>MYKEFAAYIEKERLFAGCKRLLLAVSGGVDSVVLTHLMERYRVSRPETEVAWVHCNFHLRGEESERDERFVREWAEVSGCRLYVRAFDTERYAKAHKISIEMAARDLRYAYFAELMEADGWDACLLAHHADDNAETFFINLFRGSGVKGLRGMLPRSMSKGHVYLRPLLFARRAEIMAYAQEQSLAFVEDSTNREQVYLRNRIRLSLLPFIDSVQPGAVRKITQSMETLRAVDALVDDWFAVQKQKVVVPVTSFLPMKALVKMGLNPVLQELHVGKQELLPLGHLATLGPHKALFGELYLREKSFNRSQIAQILQNEQNGISGRIFENSDNSGVLVREPHAWRWVALEEASAEDLPQVTRECRCPFVSTPDEWLKGEPGPECVWEIKCIGSKNELNADPKTACLAYAKLQFPLHWRHWQPGDRFKPLGMKGFKKLSDFFSDLKLSRVQKESVWLLCSGEDIVWVAGYRIDDRYKVDFNSEEEKKVLLFRLR</sequence>
<reference evidence="10" key="1">
    <citation type="submission" date="2020-10" db="EMBL/GenBank/DDBJ databases">
        <authorList>
            <person name="Gilroy R."/>
        </authorList>
    </citation>
    <scope>NUCLEOTIDE SEQUENCE</scope>
    <source>
        <strain evidence="10">2889</strain>
    </source>
</reference>
<dbReference type="NCBIfam" id="TIGR02432">
    <property type="entry name" value="lysidine_TilS_N"/>
    <property type="match status" value="1"/>
</dbReference>
<keyword evidence="6 8" id="KW-0067">ATP-binding</keyword>
<evidence type="ECO:0000313" key="11">
    <source>
        <dbReference type="Proteomes" id="UP000823612"/>
    </source>
</evidence>
<protein>
    <recommendedName>
        <fullName evidence="8">tRNA(Ile)-lysidine synthase</fullName>
        <ecNumber evidence="8">6.3.4.19</ecNumber>
    </recommendedName>
    <alternativeName>
        <fullName evidence="8">tRNA(Ile)-2-lysyl-cytidine synthase</fullName>
    </alternativeName>
    <alternativeName>
        <fullName evidence="8">tRNA(Ile)-lysidine synthetase</fullName>
    </alternativeName>
</protein>
<dbReference type="CDD" id="cd01992">
    <property type="entry name" value="TilS_N"/>
    <property type="match status" value="1"/>
</dbReference>
<evidence type="ECO:0000256" key="8">
    <source>
        <dbReference type="HAMAP-Rule" id="MF_01161"/>
    </source>
</evidence>
<keyword evidence="2 8" id="KW-0963">Cytoplasm</keyword>
<dbReference type="PANTHER" id="PTHR43033:SF1">
    <property type="entry name" value="TRNA(ILE)-LYSIDINE SYNTHASE-RELATED"/>
    <property type="match status" value="1"/>
</dbReference>
<evidence type="ECO:0000256" key="6">
    <source>
        <dbReference type="ARBA" id="ARBA00022840"/>
    </source>
</evidence>
<evidence type="ECO:0000256" key="3">
    <source>
        <dbReference type="ARBA" id="ARBA00022598"/>
    </source>
</evidence>
<dbReference type="GO" id="GO:0005524">
    <property type="term" value="F:ATP binding"/>
    <property type="evidence" value="ECO:0007669"/>
    <property type="project" value="UniProtKB-UniRule"/>
</dbReference>
<comment type="similarity">
    <text evidence="8">Belongs to the tRNA(Ile)-lysidine synthase family.</text>
</comment>
<feature type="domain" description="Lysidine-tRNA(Ile) synthetase C-terminal" evidence="9">
    <location>
        <begin position="413"/>
        <end position="485"/>
    </location>
</feature>
<dbReference type="InterPro" id="IPR012094">
    <property type="entry name" value="tRNA_Ile_lys_synt"/>
</dbReference>
<proteinExistence type="inferred from homology"/>
<organism evidence="10 11">
    <name type="scientific">Candidatus Pullibacteroides excrementavium</name>
    <dbReference type="NCBI Taxonomy" id="2840905"/>
    <lineage>
        <taxon>Bacteria</taxon>
        <taxon>Pseudomonadati</taxon>
        <taxon>Bacteroidota</taxon>
        <taxon>Bacteroidia</taxon>
        <taxon>Bacteroidales</taxon>
        <taxon>Candidatus Pullibacteroides</taxon>
    </lineage>
</organism>
<evidence type="ECO:0000256" key="4">
    <source>
        <dbReference type="ARBA" id="ARBA00022694"/>
    </source>
</evidence>
<dbReference type="Pfam" id="PF11734">
    <property type="entry name" value="TilS_C"/>
    <property type="match status" value="1"/>
</dbReference>
<dbReference type="InterPro" id="IPR012795">
    <property type="entry name" value="tRNA_Ile_lys_synt_N"/>
</dbReference>
<dbReference type="GO" id="GO:0005737">
    <property type="term" value="C:cytoplasm"/>
    <property type="evidence" value="ECO:0007669"/>
    <property type="project" value="UniProtKB-SubCell"/>
</dbReference>
<dbReference type="SUPFAM" id="SSF56037">
    <property type="entry name" value="PheT/TilS domain"/>
    <property type="match status" value="1"/>
</dbReference>
<comment type="catalytic activity">
    <reaction evidence="7 8">
        <text>cytidine(34) in tRNA(Ile2) + L-lysine + ATP = lysidine(34) in tRNA(Ile2) + AMP + diphosphate + H(+)</text>
        <dbReference type="Rhea" id="RHEA:43744"/>
        <dbReference type="Rhea" id="RHEA-COMP:10625"/>
        <dbReference type="Rhea" id="RHEA-COMP:10670"/>
        <dbReference type="ChEBI" id="CHEBI:15378"/>
        <dbReference type="ChEBI" id="CHEBI:30616"/>
        <dbReference type="ChEBI" id="CHEBI:32551"/>
        <dbReference type="ChEBI" id="CHEBI:33019"/>
        <dbReference type="ChEBI" id="CHEBI:82748"/>
        <dbReference type="ChEBI" id="CHEBI:83665"/>
        <dbReference type="ChEBI" id="CHEBI:456215"/>
        <dbReference type="EC" id="6.3.4.19"/>
    </reaction>
</comment>
<accession>A0A9D9H0N2</accession>
<dbReference type="InterPro" id="IPR011063">
    <property type="entry name" value="TilS/TtcA_N"/>
</dbReference>
<evidence type="ECO:0000256" key="5">
    <source>
        <dbReference type="ARBA" id="ARBA00022741"/>
    </source>
</evidence>
<evidence type="ECO:0000256" key="2">
    <source>
        <dbReference type="ARBA" id="ARBA00022490"/>
    </source>
</evidence>
<dbReference type="SUPFAM" id="SSF52402">
    <property type="entry name" value="Adenine nucleotide alpha hydrolases-like"/>
    <property type="match status" value="1"/>
</dbReference>
<keyword evidence="5 8" id="KW-0547">Nucleotide-binding</keyword>
<comment type="caution">
    <text evidence="10">The sequence shown here is derived from an EMBL/GenBank/DDBJ whole genome shotgun (WGS) entry which is preliminary data.</text>
</comment>
<dbReference type="SMART" id="SM00977">
    <property type="entry name" value="TilS_C"/>
    <property type="match status" value="1"/>
</dbReference>
<dbReference type="EC" id="6.3.4.19" evidence="8"/>
<dbReference type="GO" id="GO:0006400">
    <property type="term" value="P:tRNA modification"/>
    <property type="evidence" value="ECO:0007669"/>
    <property type="project" value="UniProtKB-UniRule"/>
</dbReference>
<dbReference type="HAMAP" id="MF_01161">
    <property type="entry name" value="tRNA_Ile_lys_synt"/>
    <property type="match status" value="1"/>
</dbReference>
<evidence type="ECO:0000256" key="7">
    <source>
        <dbReference type="ARBA" id="ARBA00048539"/>
    </source>
</evidence>
<dbReference type="Pfam" id="PF01171">
    <property type="entry name" value="ATP_bind_3"/>
    <property type="match status" value="1"/>
</dbReference>
<evidence type="ECO:0000256" key="1">
    <source>
        <dbReference type="ARBA" id="ARBA00004496"/>
    </source>
</evidence>
<reference evidence="10" key="2">
    <citation type="journal article" date="2021" name="PeerJ">
        <title>Extensive microbial diversity within the chicken gut microbiome revealed by metagenomics and culture.</title>
        <authorList>
            <person name="Gilroy R."/>
            <person name="Ravi A."/>
            <person name="Getino M."/>
            <person name="Pursley I."/>
            <person name="Horton D.L."/>
            <person name="Alikhan N.F."/>
            <person name="Baker D."/>
            <person name="Gharbi K."/>
            <person name="Hall N."/>
            <person name="Watson M."/>
            <person name="Adriaenssens E.M."/>
            <person name="Foster-Nyarko E."/>
            <person name="Jarju S."/>
            <person name="Secka A."/>
            <person name="Antonio M."/>
            <person name="Oren A."/>
            <person name="Chaudhuri R.R."/>
            <person name="La Ragione R."/>
            <person name="Hildebrand F."/>
            <person name="Pallen M.J."/>
        </authorList>
    </citation>
    <scope>NUCLEOTIDE SEQUENCE</scope>
    <source>
        <strain evidence="10">2889</strain>
    </source>
</reference>
<dbReference type="EMBL" id="JADIMZ010000025">
    <property type="protein sequence ID" value="MBO8431991.1"/>
    <property type="molecule type" value="Genomic_DNA"/>
</dbReference>
<evidence type="ECO:0000313" key="10">
    <source>
        <dbReference type="EMBL" id="MBO8431991.1"/>
    </source>
</evidence>
<comment type="domain">
    <text evidence="8">The N-terminal region contains the highly conserved SGGXDS motif, predicted to be a P-loop motif involved in ATP binding.</text>
</comment>
<name>A0A9D9H0N2_9BACT</name>
<comment type="function">
    <text evidence="8">Ligates lysine onto the cytidine present at position 34 of the AUA codon-specific tRNA(Ile) that contains the anticodon CAU, in an ATP-dependent manner. Cytidine is converted to lysidine, thus changing the amino acid specificity of the tRNA from methionine to isoleucine.</text>
</comment>
<feature type="binding site" evidence="8">
    <location>
        <begin position="26"/>
        <end position="31"/>
    </location>
    <ligand>
        <name>ATP</name>
        <dbReference type="ChEBI" id="CHEBI:30616"/>
    </ligand>
</feature>
<dbReference type="PANTHER" id="PTHR43033">
    <property type="entry name" value="TRNA(ILE)-LYSIDINE SYNTHASE-RELATED"/>
    <property type="match status" value="1"/>
</dbReference>
<dbReference type="NCBIfam" id="TIGR02433">
    <property type="entry name" value="lysidine_TilS_C"/>
    <property type="match status" value="1"/>
</dbReference>
<dbReference type="AlphaFoldDB" id="A0A9D9H0N2"/>
<dbReference type="InterPro" id="IPR014729">
    <property type="entry name" value="Rossmann-like_a/b/a_fold"/>
</dbReference>
<keyword evidence="4 8" id="KW-0819">tRNA processing</keyword>
<evidence type="ECO:0000259" key="9">
    <source>
        <dbReference type="SMART" id="SM00977"/>
    </source>
</evidence>
<gene>
    <name evidence="8 10" type="primary">tilS</name>
    <name evidence="10" type="ORF">IAB08_01690</name>
</gene>
<keyword evidence="3 8" id="KW-0436">Ligase</keyword>